<gene>
    <name evidence="13 14" type="primary">LOC107424074</name>
</gene>
<evidence type="ECO:0000256" key="3">
    <source>
        <dbReference type="ARBA" id="ARBA00023015"/>
    </source>
</evidence>
<dbReference type="Gene3D" id="1.10.10.10">
    <property type="entry name" value="Winged helix-like DNA-binding domain superfamily/Winged helix DNA-binding domain"/>
    <property type="match status" value="1"/>
</dbReference>
<feature type="coiled-coil region" evidence="9">
    <location>
        <begin position="253"/>
        <end position="280"/>
    </location>
</feature>
<dbReference type="GO" id="GO:0005634">
    <property type="term" value="C:nucleus"/>
    <property type="evidence" value="ECO:0007669"/>
    <property type="project" value="UniProtKB-SubCell"/>
</dbReference>
<dbReference type="Pfam" id="PF00447">
    <property type="entry name" value="HSF_DNA-bind"/>
    <property type="match status" value="1"/>
</dbReference>
<dbReference type="PROSITE" id="PS00434">
    <property type="entry name" value="HSF_DOMAIN"/>
    <property type="match status" value="1"/>
</dbReference>
<dbReference type="PRINTS" id="PR00056">
    <property type="entry name" value="HSFDOMAIN"/>
</dbReference>
<evidence type="ECO:0000256" key="10">
    <source>
        <dbReference type="SAM" id="MobiDB-lite"/>
    </source>
</evidence>
<dbReference type="GO" id="GO:0006357">
    <property type="term" value="P:regulation of transcription by RNA polymerase II"/>
    <property type="evidence" value="ECO:0007669"/>
    <property type="project" value="TreeGrafter"/>
</dbReference>
<dbReference type="GO" id="GO:0034605">
    <property type="term" value="P:cellular response to heat"/>
    <property type="evidence" value="ECO:0007669"/>
    <property type="project" value="TreeGrafter"/>
</dbReference>
<evidence type="ECO:0000256" key="9">
    <source>
        <dbReference type="SAM" id="Coils"/>
    </source>
</evidence>
<dbReference type="GO" id="GO:0003700">
    <property type="term" value="F:DNA-binding transcription factor activity"/>
    <property type="evidence" value="ECO:0007669"/>
    <property type="project" value="InterPro"/>
</dbReference>
<dbReference type="FunFam" id="1.10.10.10:FF:000057">
    <property type="entry name" value="Heat shock transcription factor 1"/>
    <property type="match status" value="1"/>
</dbReference>
<comment type="subcellular location">
    <subcellularLocation>
        <location evidence="1">Nucleus</location>
    </subcellularLocation>
</comment>
<keyword evidence="3" id="KW-0805">Transcription regulation</keyword>
<accession>A0A6P4A705</accession>
<dbReference type="InterPro" id="IPR036388">
    <property type="entry name" value="WH-like_DNA-bd_sf"/>
</dbReference>
<dbReference type="RefSeq" id="XP_015889252.3">
    <property type="nucleotide sequence ID" value="XM_016033766.4"/>
</dbReference>
<keyword evidence="7" id="KW-0539">Nucleus</keyword>
<evidence type="ECO:0000259" key="11">
    <source>
        <dbReference type="PROSITE" id="PS00434"/>
    </source>
</evidence>
<keyword evidence="12" id="KW-1185">Reference proteome</keyword>
<proteinExistence type="inferred from homology"/>
<reference evidence="13 14" key="1">
    <citation type="submission" date="2025-05" db="UniProtKB">
        <authorList>
            <consortium name="RefSeq"/>
        </authorList>
    </citation>
    <scope>IDENTIFICATION</scope>
    <source>
        <tissue evidence="13 14">Seedling</tissue>
    </source>
</reference>
<feature type="domain" description="HSF-type DNA-binding" evidence="11">
    <location>
        <begin position="185"/>
        <end position="209"/>
    </location>
</feature>
<evidence type="ECO:0000256" key="6">
    <source>
        <dbReference type="ARBA" id="ARBA00023163"/>
    </source>
</evidence>
<sequence>MAAVRDASGFAGGSGGGDGGACCSPLSPIQLPEPIKEMEKARKKENERPKEVVVSVEEEKEEEKMVVKLNCGDGVGSSSSSSPTEEKAAEEAVVQIKEETVELVDDHVDRLGEPDVGSGSGSCSSSSSLVLPKPIEGLHEVGPPPFLNKTFQMVDDRETDPIVSWNQGRDSFIVWDSHEFSKHLLPKYFKHCNFSSFIRQLNTYGFKKVDPDRWEFANEGFRRGKKHLLKNIKRRSRYSKQQGGAIACVDSGKDGLESEVETLNQDHNTLKIEILKLKQLQEDSHSQISAVEERIRCAECKQHQMFLFLIKTAKNPTFIHQLIQKRIQKKELDGVEISKRRRLLSNPYPESLAEGIETTQSVSNKKKFHEEKLPKQSVGTQNFAEPIFTNPTETVFSVLMDNESCSCIQDQKAKEMRGTGNGPDMSSVYNVMSENLLGDYSIFDEESAVNDSVFYHELEDLIAKPRDWGGYFGSLVEQTDCVWSTP</sequence>
<evidence type="ECO:0000256" key="2">
    <source>
        <dbReference type="ARBA" id="ARBA00022553"/>
    </source>
</evidence>
<evidence type="ECO:0000256" key="1">
    <source>
        <dbReference type="ARBA" id="ARBA00004123"/>
    </source>
</evidence>
<dbReference type="RefSeq" id="XP_015889253.3">
    <property type="nucleotide sequence ID" value="XM_016033767.4"/>
</dbReference>
<keyword evidence="4 13" id="KW-0346">Stress response</keyword>
<keyword evidence="2" id="KW-0597">Phosphoprotein</keyword>
<dbReference type="Proteomes" id="UP001652623">
    <property type="component" value="Chromosome 7"/>
</dbReference>
<dbReference type="KEGG" id="zju:107424074"/>
<evidence type="ECO:0000256" key="5">
    <source>
        <dbReference type="ARBA" id="ARBA00023125"/>
    </source>
</evidence>
<comment type="similarity">
    <text evidence="8">Belongs to the HSF family. Class A subfamily.</text>
</comment>
<dbReference type="InterPro" id="IPR000232">
    <property type="entry name" value="HSF_DNA-bd"/>
</dbReference>
<dbReference type="GeneID" id="107424074"/>
<dbReference type="PANTHER" id="PTHR10015">
    <property type="entry name" value="HEAT SHOCK TRANSCRIPTION FACTOR"/>
    <property type="match status" value="1"/>
</dbReference>
<keyword evidence="6" id="KW-0804">Transcription</keyword>
<keyword evidence="5" id="KW-0238">DNA-binding</keyword>
<evidence type="ECO:0000313" key="14">
    <source>
        <dbReference type="RefSeq" id="XP_015889253.3"/>
    </source>
</evidence>
<organism evidence="13">
    <name type="scientific">Ziziphus jujuba</name>
    <name type="common">Chinese jujube</name>
    <name type="synonym">Ziziphus sativa</name>
    <dbReference type="NCBI Taxonomy" id="326968"/>
    <lineage>
        <taxon>Eukaryota</taxon>
        <taxon>Viridiplantae</taxon>
        <taxon>Streptophyta</taxon>
        <taxon>Embryophyta</taxon>
        <taxon>Tracheophyta</taxon>
        <taxon>Spermatophyta</taxon>
        <taxon>Magnoliopsida</taxon>
        <taxon>eudicotyledons</taxon>
        <taxon>Gunneridae</taxon>
        <taxon>Pentapetalae</taxon>
        <taxon>rosids</taxon>
        <taxon>fabids</taxon>
        <taxon>Rosales</taxon>
        <taxon>Rhamnaceae</taxon>
        <taxon>Paliureae</taxon>
        <taxon>Ziziphus</taxon>
    </lineage>
</organism>
<feature type="compositionally biased region" description="Gly residues" evidence="10">
    <location>
        <begin position="10"/>
        <end position="20"/>
    </location>
</feature>
<dbReference type="SMART" id="SM00415">
    <property type="entry name" value="HSF"/>
    <property type="match status" value="1"/>
</dbReference>
<dbReference type="GO" id="GO:0000978">
    <property type="term" value="F:RNA polymerase II cis-regulatory region sequence-specific DNA binding"/>
    <property type="evidence" value="ECO:0007669"/>
    <property type="project" value="TreeGrafter"/>
</dbReference>
<protein>
    <submittedName>
        <fullName evidence="13 14">Heat shock factor protein HSF30</fullName>
    </submittedName>
</protein>
<dbReference type="AlphaFoldDB" id="A0A6P4A705"/>
<dbReference type="SMR" id="A0A6P4A705"/>
<feature type="region of interest" description="Disordered" evidence="10">
    <location>
        <begin position="1"/>
        <end position="88"/>
    </location>
</feature>
<dbReference type="SUPFAM" id="SSF46785">
    <property type="entry name" value="Winged helix' DNA-binding domain"/>
    <property type="match status" value="1"/>
</dbReference>
<keyword evidence="9" id="KW-0175">Coiled coil</keyword>
<evidence type="ECO:0000313" key="13">
    <source>
        <dbReference type="RefSeq" id="XP_015889252.3"/>
    </source>
</evidence>
<evidence type="ECO:0000256" key="4">
    <source>
        <dbReference type="ARBA" id="ARBA00023016"/>
    </source>
</evidence>
<evidence type="ECO:0000256" key="7">
    <source>
        <dbReference type="ARBA" id="ARBA00023242"/>
    </source>
</evidence>
<evidence type="ECO:0000313" key="12">
    <source>
        <dbReference type="Proteomes" id="UP001652623"/>
    </source>
</evidence>
<feature type="compositionally biased region" description="Basic and acidic residues" evidence="10">
    <location>
        <begin position="34"/>
        <end position="51"/>
    </location>
</feature>
<dbReference type="InterPro" id="IPR036390">
    <property type="entry name" value="WH_DNA-bd_sf"/>
</dbReference>
<name>A0A6P4A705_ZIZJJ</name>
<dbReference type="PANTHER" id="PTHR10015:SF298">
    <property type="entry name" value="HEAT STRESS TRANSCRIPTION FACTOR A-9"/>
    <property type="match status" value="1"/>
</dbReference>
<evidence type="ECO:0000256" key="8">
    <source>
        <dbReference type="ARBA" id="ARBA00061350"/>
    </source>
</evidence>